<keyword evidence="2" id="KW-1185">Reference proteome</keyword>
<organism evidence="1 2">
    <name type="scientific">Piscinibacter gummiphilus</name>
    <dbReference type="NCBI Taxonomy" id="946333"/>
    <lineage>
        <taxon>Bacteria</taxon>
        <taxon>Pseudomonadati</taxon>
        <taxon>Pseudomonadota</taxon>
        <taxon>Betaproteobacteria</taxon>
        <taxon>Burkholderiales</taxon>
        <taxon>Sphaerotilaceae</taxon>
        <taxon>Piscinibacter</taxon>
    </lineage>
</organism>
<gene>
    <name evidence="1" type="ORF">A4W93_00780</name>
</gene>
<reference evidence="1 2" key="1">
    <citation type="submission" date="2016-04" db="EMBL/GenBank/DDBJ databases">
        <title>Complete genome sequence of natural rubber-degrading, novel Gram-negative bacterium, Rhizobacter gummiphilus strain NS21.</title>
        <authorList>
            <person name="Tabata M."/>
            <person name="Kasai D."/>
            <person name="Fukuda M."/>
        </authorList>
    </citation>
    <scope>NUCLEOTIDE SEQUENCE [LARGE SCALE GENOMIC DNA]</scope>
    <source>
        <strain evidence="1 2">NS21</strain>
    </source>
</reference>
<accession>A0A1W6L306</accession>
<name>A0A1W6L306_9BURK</name>
<dbReference type="STRING" id="946333.A4W93_00780"/>
<sequence length="382" mass="42872">MNELERQMTLELHLSHDRNAGTVTTHEHIGFELGWDYAHYNVHLPAPYAQEPSPLRNGLLAGAATFGMRTLQPTRHVRKWLQLRLHAWLRGRSVELVQVTPHYLQQIDVTHCPITRVALSSATLESTDASIDRVRSDAGYAAGNLAVMSAKANHAKGAHGFRDALGFVRQIEAESLGGIAGLTAAQWARTAVLCSYVERLSHAEACALPMLVLPPNRLRLFNPVQALQAFVSLQLATEGWSHRLSRFEDLLPGKDTKRAFQMFFHALLPRVLEAGRSAEPHEVRWAIEDAWRNPLALQRWTAFASQLTEAQCEDLVARASQRKLGTTRLDRVNDDQAVEGWNLDSRGYVPHTVLMRRRVSRARPVDVRPPARVPQQAHLPLQ</sequence>
<protein>
    <submittedName>
        <fullName evidence="1">Uncharacterized protein</fullName>
    </submittedName>
</protein>
<evidence type="ECO:0000313" key="1">
    <source>
        <dbReference type="EMBL" id="ARN18566.1"/>
    </source>
</evidence>
<dbReference type="AlphaFoldDB" id="A0A1W6L306"/>
<evidence type="ECO:0000313" key="2">
    <source>
        <dbReference type="Proteomes" id="UP000193427"/>
    </source>
</evidence>
<proteinExistence type="predicted"/>
<dbReference type="Proteomes" id="UP000193427">
    <property type="component" value="Chromosome"/>
</dbReference>
<dbReference type="EMBL" id="CP015118">
    <property type="protein sequence ID" value="ARN18566.1"/>
    <property type="molecule type" value="Genomic_DNA"/>
</dbReference>
<dbReference type="KEGG" id="rgu:A4W93_00780"/>